<dbReference type="InterPro" id="IPR020613">
    <property type="entry name" value="Thiolase_CS"/>
</dbReference>
<dbReference type="InterPro" id="IPR020617">
    <property type="entry name" value="Thiolase_C"/>
</dbReference>
<evidence type="ECO:0000256" key="7">
    <source>
        <dbReference type="RuleBase" id="RU003557"/>
    </source>
</evidence>
<comment type="similarity">
    <text evidence="1 7">Belongs to the thiolase-like superfamily. Thiolase family.</text>
</comment>
<evidence type="ECO:0000259" key="9">
    <source>
        <dbReference type="Pfam" id="PF02803"/>
    </source>
</evidence>
<feature type="domain" description="Thiolase C-terminal" evidence="9">
    <location>
        <begin position="299"/>
        <end position="422"/>
    </location>
</feature>
<keyword evidence="3 7" id="KW-0808">Transferase</keyword>
<evidence type="ECO:0000313" key="10">
    <source>
        <dbReference type="EMBL" id="SBV98189.1"/>
    </source>
</evidence>
<dbReference type="InterPro" id="IPR020615">
    <property type="entry name" value="Thiolase_acyl_enz_int_AS"/>
</dbReference>
<dbReference type="PANTHER" id="PTHR18919">
    <property type="entry name" value="ACETYL-COA C-ACYLTRANSFERASE"/>
    <property type="match status" value="1"/>
</dbReference>
<dbReference type="PIRSF" id="PIRSF000429">
    <property type="entry name" value="Ac-CoA_Ac_transf"/>
    <property type="match status" value="1"/>
</dbReference>
<sequence length="423" mass="44846">MIIIMKEVYIVSCCRTAIGSFGGMLKDVPAVELGAITVKEALKRGNVNPENVDEVMYGGVLTAGLGQNIARQVGLKAGIPMATPAYTINMVCGSGMKSVIEAARSIVADDADIIVAGGTENMSMSPYVLPDERWGGRMGDKKVIDTMIRDGLWDACNDYHMGTTAENICDLWGITRQEMDAFSVRSQERAVAARDSGRFDDEIVPVPVKVKKQVVEFARDEYPKDGTTLESISKLRGAFPVGPESPNPQVVQTFDVTSPKVETPDMGQQRVTAASASGLNDGAAAIIVASGEAVKKYGLKPMAKLVSWGQGGVDPKIMGIGPVPASRRALEKAGLTVNDMDLVEANEAFAAQSIAVAREMNFDMEKVNVNGGAIALGHPIGCSGARVIVTLLHELKKHDDAKRGLATLCIGGGMGVATIFEKC</sequence>
<dbReference type="Gene3D" id="3.40.47.10">
    <property type="match status" value="2"/>
</dbReference>
<organism evidence="10">
    <name type="scientific">uncultured Eubacteriales bacterium</name>
    <dbReference type="NCBI Taxonomy" id="172733"/>
    <lineage>
        <taxon>Bacteria</taxon>
        <taxon>Bacillati</taxon>
        <taxon>Bacillota</taxon>
        <taxon>Clostridia</taxon>
        <taxon>Eubacteriales</taxon>
        <taxon>environmental samples</taxon>
    </lineage>
</organism>
<dbReference type="PROSITE" id="PS00099">
    <property type="entry name" value="THIOLASE_3"/>
    <property type="match status" value="1"/>
</dbReference>
<dbReference type="InterPro" id="IPR002155">
    <property type="entry name" value="Thiolase"/>
</dbReference>
<accession>A0A212JFJ3</accession>
<dbReference type="InterPro" id="IPR020616">
    <property type="entry name" value="Thiolase_N"/>
</dbReference>
<dbReference type="NCBIfam" id="TIGR01930">
    <property type="entry name" value="AcCoA-C-Actrans"/>
    <property type="match status" value="1"/>
</dbReference>
<evidence type="ECO:0000259" key="8">
    <source>
        <dbReference type="Pfam" id="PF00108"/>
    </source>
</evidence>
<dbReference type="PROSITE" id="PS00098">
    <property type="entry name" value="THIOLASE_1"/>
    <property type="match status" value="1"/>
</dbReference>
<dbReference type="GO" id="GO:0003985">
    <property type="term" value="F:acetyl-CoA C-acetyltransferase activity"/>
    <property type="evidence" value="ECO:0007669"/>
    <property type="project" value="UniProtKB-EC"/>
</dbReference>
<feature type="active site" description="Proton acceptor" evidence="6">
    <location>
        <position position="378"/>
    </location>
</feature>
<evidence type="ECO:0000256" key="5">
    <source>
        <dbReference type="ARBA" id="ARBA00030755"/>
    </source>
</evidence>
<evidence type="ECO:0000256" key="1">
    <source>
        <dbReference type="ARBA" id="ARBA00010982"/>
    </source>
</evidence>
<dbReference type="PROSITE" id="PS00737">
    <property type="entry name" value="THIOLASE_2"/>
    <property type="match status" value="1"/>
</dbReference>
<evidence type="ECO:0000256" key="4">
    <source>
        <dbReference type="ARBA" id="ARBA00023315"/>
    </source>
</evidence>
<name>A0A212JFJ3_9FIRM</name>
<feature type="domain" description="Thiolase N-terminal" evidence="8">
    <location>
        <begin position="8"/>
        <end position="239"/>
    </location>
</feature>
<reference evidence="10" key="1">
    <citation type="submission" date="2016-04" db="EMBL/GenBank/DDBJ databases">
        <authorList>
            <person name="Evans L.H."/>
            <person name="Alamgir A."/>
            <person name="Owens N."/>
            <person name="Weber N.D."/>
            <person name="Virtaneva K."/>
            <person name="Barbian K."/>
            <person name="Babar A."/>
            <person name="Rosenke K."/>
        </authorList>
    </citation>
    <scope>NUCLEOTIDE SEQUENCE</scope>
    <source>
        <strain evidence="10">86</strain>
    </source>
</reference>
<dbReference type="PANTHER" id="PTHR18919:SF107">
    <property type="entry name" value="ACETYL-COA ACETYLTRANSFERASE, CYTOSOLIC"/>
    <property type="match status" value="1"/>
</dbReference>
<keyword evidence="4 7" id="KW-0012">Acyltransferase</keyword>
<dbReference type="InterPro" id="IPR020610">
    <property type="entry name" value="Thiolase_AS"/>
</dbReference>
<evidence type="ECO:0000256" key="2">
    <source>
        <dbReference type="ARBA" id="ARBA00012705"/>
    </source>
</evidence>
<dbReference type="AlphaFoldDB" id="A0A212JFJ3"/>
<evidence type="ECO:0000256" key="6">
    <source>
        <dbReference type="PIRSR" id="PIRSR000429-1"/>
    </source>
</evidence>
<gene>
    <name evidence="10" type="primary">atoB</name>
    <name evidence="10" type="ORF">KL86CLO1_11011</name>
</gene>
<dbReference type="InterPro" id="IPR016039">
    <property type="entry name" value="Thiolase-like"/>
</dbReference>
<dbReference type="Pfam" id="PF02803">
    <property type="entry name" value="Thiolase_C"/>
    <property type="match status" value="1"/>
</dbReference>
<proteinExistence type="inferred from homology"/>
<feature type="active site" description="Proton acceptor" evidence="6">
    <location>
        <position position="409"/>
    </location>
</feature>
<dbReference type="Pfam" id="PF00108">
    <property type="entry name" value="Thiolase_N"/>
    <property type="match status" value="1"/>
</dbReference>
<feature type="active site" description="Acyl-thioester intermediate" evidence="6">
    <location>
        <position position="92"/>
    </location>
</feature>
<dbReference type="EMBL" id="FLUN01000001">
    <property type="protein sequence ID" value="SBV98189.1"/>
    <property type="molecule type" value="Genomic_DNA"/>
</dbReference>
<protein>
    <recommendedName>
        <fullName evidence="2">acetyl-CoA C-acetyltransferase</fullName>
        <ecNumber evidence="2">2.3.1.9</ecNumber>
    </recommendedName>
    <alternativeName>
        <fullName evidence="5">Acetoacetyl-CoA thiolase</fullName>
    </alternativeName>
</protein>
<evidence type="ECO:0000256" key="3">
    <source>
        <dbReference type="ARBA" id="ARBA00022679"/>
    </source>
</evidence>
<dbReference type="SUPFAM" id="SSF53901">
    <property type="entry name" value="Thiolase-like"/>
    <property type="match status" value="2"/>
</dbReference>
<dbReference type="EC" id="2.3.1.9" evidence="2"/>
<dbReference type="CDD" id="cd00751">
    <property type="entry name" value="thiolase"/>
    <property type="match status" value="1"/>
</dbReference>